<dbReference type="PRINTS" id="PR00755">
    <property type="entry name" value="AFLATOXINBRP"/>
</dbReference>
<evidence type="ECO:0000256" key="5">
    <source>
        <dbReference type="ARBA" id="ARBA00023242"/>
    </source>
</evidence>
<dbReference type="PANTHER" id="PTHR47660:SF2">
    <property type="entry name" value="TRANSCRIPTION FACTOR WITH C2H2 AND ZN(2)-CYS(6) DNA BINDING DOMAIN (EUROFUNG)"/>
    <property type="match status" value="1"/>
</dbReference>
<evidence type="ECO:0000313" key="9">
    <source>
        <dbReference type="Proteomes" id="UP000800038"/>
    </source>
</evidence>
<feature type="compositionally biased region" description="Polar residues" evidence="6">
    <location>
        <begin position="93"/>
        <end position="111"/>
    </location>
</feature>
<evidence type="ECO:0000259" key="7">
    <source>
        <dbReference type="PROSITE" id="PS50048"/>
    </source>
</evidence>
<proteinExistence type="predicted"/>
<keyword evidence="1" id="KW-0479">Metal-binding</keyword>
<dbReference type="GO" id="GO:0000981">
    <property type="term" value="F:DNA-binding transcription factor activity, RNA polymerase II-specific"/>
    <property type="evidence" value="ECO:0007669"/>
    <property type="project" value="InterPro"/>
</dbReference>
<protein>
    <recommendedName>
        <fullName evidence="7">Zn(2)-C6 fungal-type domain-containing protein</fullName>
    </recommendedName>
</protein>
<dbReference type="Pfam" id="PF00172">
    <property type="entry name" value="Zn_clus"/>
    <property type="match status" value="1"/>
</dbReference>
<dbReference type="InterPro" id="IPR036864">
    <property type="entry name" value="Zn2-C6_fun-type_DNA-bd_sf"/>
</dbReference>
<feature type="compositionally biased region" description="Polar residues" evidence="6">
    <location>
        <begin position="1"/>
        <end position="23"/>
    </location>
</feature>
<sequence length="352" mass="38951">MDPTLSNTPYGTSYHTPSRSPQENPYARISSRRAIACVTCAKAKTKCDKALPSCSRCVAKGIKCDPRSTRRTSDSNYRANVRKPFVPPRRYHSTNTSPYLSSHTSSRSKPSLNRHGAMRAASHIDFRTAVKMSQEDSGLSGYPVLTPLPTYALQIVDECYSYSSSPEQNTAGFTQAMESSNYSTNGRRSPQTPESSIYHEPLSMREELEYMTSQSWSNEALMSIELGFDPNIPAMLPTDIWPAPESEGLESLMQMAHMTWPQPAYSVSPQHIPADLTSHTRAVPSLSTSECSVEDFDTSDASQEEWLIYQPTATNMNLASLVTSAPFMHNINSVPNHAPVWADIFIPGASTY</sequence>
<dbReference type="Gene3D" id="4.10.240.10">
    <property type="entry name" value="Zn(2)-C6 fungal-type DNA-binding domain"/>
    <property type="match status" value="1"/>
</dbReference>
<keyword evidence="5" id="KW-0539">Nucleus</keyword>
<dbReference type="AlphaFoldDB" id="A0A6A5S9X0"/>
<dbReference type="CDD" id="cd00067">
    <property type="entry name" value="GAL4"/>
    <property type="match status" value="1"/>
</dbReference>
<dbReference type="PROSITE" id="PS50048">
    <property type="entry name" value="ZN2_CY6_FUNGAL_2"/>
    <property type="match status" value="1"/>
</dbReference>
<name>A0A6A5S9X0_9PLEO</name>
<feature type="region of interest" description="Disordered" evidence="6">
    <location>
        <begin position="86"/>
        <end position="114"/>
    </location>
</feature>
<dbReference type="OrthoDB" id="40579at2759"/>
<feature type="domain" description="Zn(2)-C6 fungal-type" evidence="7">
    <location>
        <begin position="36"/>
        <end position="64"/>
    </location>
</feature>
<dbReference type="PROSITE" id="PS00463">
    <property type="entry name" value="ZN2_CY6_FUNGAL_1"/>
    <property type="match status" value="1"/>
</dbReference>
<evidence type="ECO:0000256" key="2">
    <source>
        <dbReference type="ARBA" id="ARBA00022833"/>
    </source>
</evidence>
<dbReference type="SUPFAM" id="SSF57701">
    <property type="entry name" value="Zn2/Cys6 DNA-binding domain"/>
    <property type="match status" value="1"/>
</dbReference>
<organism evidence="8 9">
    <name type="scientific">Clathrospora elynae</name>
    <dbReference type="NCBI Taxonomy" id="706981"/>
    <lineage>
        <taxon>Eukaryota</taxon>
        <taxon>Fungi</taxon>
        <taxon>Dikarya</taxon>
        <taxon>Ascomycota</taxon>
        <taxon>Pezizomycotina</taxon>
        <taxon>Dothideomycetes</taxon>
        <taxon>Pleosporomycetidae</taxon>
        <taxon>Pleosporales</taxon>
        <taxon>Diademaceae</taxon>
        <taxon>Clathrospora</taxon>
    </lineage>
</organism>
<gene>
    <name evidence="8" type="ORF">EJ02DRAFT_469769</name>
</gene>
<dbReference type="SMART" id="SM00066">
    <property type="entry name" value="GAL4"/>
    <property type="match status" value="1"/>
</dbReference>
<dbReference type="EMBL" id="ML976142">
    <property type="protein sequence ID" value="KAF1937365.1"/>
    <property type="molecule type" value="Genomic_DNA"/>
</dbReference>
<reference evidence="8" key="1">
    <citation type="journal article" date="2020" name="Stud. Mycol.">
        <title>101 Dothideomycetes genomes: a test case for predicting lifestyles and emergence of pathogens.</title>
        <authorList>
            <person name="Haridas S."/>
            <person name="Albert R."/>
            <person name="Binder M."/>
            <person name="Bloem J."/>
            <person name="Labutti K."/>
            <person name="Salamov A."/>
            <person name="Andreopoulos B."/>
            <person name="Baker S."/>
            <person name="Barry K."/>
            <person name="Bills G."/>
            <person name="Bluhm B."/>
            <person name="Cannon C."/>
            <person name="Castanera R."/>
            <person name="Culley D."/>
            <person name="Daum C."/>
            <person name="Ezra D."/>
            <person name="Gonzalez J."/>
            <person name="Henrissat B."/>
            <person name="Kuo A."/>
            <person name="Liang C."/>
            <person name="Lipzen A."/>
            <person name="Lutzoni F."/>
            <person name="Magnuson J."/>
            <person name="Mondo S."/>
            <person name="Nolan M."/>
            <person name="Ohm R."/>
            <person name="Pangilinan J."/>
            <person name="Park H.-J."/>
            <person name="Ramirez L."/>
            <person name="Alfaro M."/>
            <person name="Sun H."/>
            <person name="Tritt A."/>
            <person name="Yoshinaga Y."/>
            <person name="Zwiers L.-H."/>
            <person name="Turgeon B."/>
            <person name="Goodwin S."/>
            <person name="Spatafora J."/>
            <person name="Crous P."/>
            <person name="Grigoriev I."/>
        </authorList>
    </citation>
    <scope>NUCLEOTIDE SEQUENCE</scope>
    <source>
        <strain evidence="8">CBS 161.51</strain>
    </source>
</reference>
<feature type="compositionally biased region" description="Polar residues" evidence="6">
    <location>
        <begin position="179"/>
        <end position="195"/>
    </location>
</feature>
<evidence type="ECO:0000313" key="8">
    <source>
        <dbReference type="EMBL" id="KAF1937365.1"/>
    </source>
</evidence>
<evidence type="ECO:0000256" key="1">
    <source>
        <dbReference type="ARBA" id="ARBA00022723"/>
    </source>
</evidence>
<evidence type="ECO:0000256" key="4">
    <source>
        <dbReference type="ARBA" id="ARBA00023163"/>
    </source>
</evidence>
<keyword evidence="9" id="KW-1185">Reference proteome</keyword>
<dbReference type="InterPro" id="IPR001138">
    <property type="entry name" value="Zn2Cys6_DnaBD"/>
</dbReference>
<feature type="region of interest" description="Disordered" evidence="6">
    <location>
        <begin position="179"/>
        <end position="200"/>
    </location>
</feature>
<keyword evidence="3" id="KW-0805">Transcription regulation</keyword>
<evidence type="ECO:0000256" key="3">
    <source>
        <dbReference type="ARBA" id="ARBA00023015"/>
    </source>
</evidence>
<keyword evidence="4" id="KW-0804">Transcription</keyword>
<dbReference type="Proteomes" id="UP000800038">
    <property type="component" value="Unassembled WGS sequence"/>
</dbReference>
<dbReference type="GO" id="GO:0008270">
    <property type="term" value="F:zinc ion binding"/>
    <property type="evidence" value="ECO:0007669"/>
    <property type="project" value="InterPro"/>
</dbReference>
<keyword evidence="2" id="KW-0862">Zinc</keyword>
<evidence type="ECO:0000256" key="6">
    <source>
        <dbReference type="SAM" id="MobiDB-lite"/>
    </source>
</evidence>
<accession>A0A6A5S9X0</accession>
<dbReference type="PANTHER" id="PTHR47660">
    <property type="entry name" value="TRANSCRIPTION FACTOR WITH C2H2 AND ZN(2)-CYS(6) DNA BINDING DOMAIN (EUROFUNG)-RELATED-RELATED"/>
    <property type="match status" value="1"/>
</dbReference>
<feature type="region of interest" description="Disordered" evidence="6">
    <location>
        <begin position="1"/>
        <end position="27"/>
    </location>
</feature>